<evidence type="ECO:0000313" key="4">
    <source>
        <dbReference type="Proteomes" id="UP001054252"/>
    </source>
</evidence>
<evidence type="ECO:0000256" key="1">
    <source>
        <dbReference type="SAM" id="Phobius"/>
    </source>
</evidence>
<protein>
    <submittedName>
        <fullName evidence="3">Uncharacterized protein</fullName>
    </submittedName>
</protein>
<accession>A0AAV5HTZ8</accession>
<keyword evidence="1" id="KW-0812">Transmembrane</keyword>
<reference evidence="3 4" key="1">
    <citation type="journal article" date="2021" name="Commun. Biol.">
        <title>The genome of Shorea leprosula (Dipterocarpaceae) highlights the ecological relevance of drought in aseasonal tropical rainforests.</title>
        <authorList>
            <person name="Ng K.K.S."/>
            <person name="Kobayashi M.J."/>
            <person name="Fawcett J.A."/>
            <person name="Hatakeyama M."/>
            <person name="Paape T."/>
            <person name="Ng C.H."/>
            <person name="Ang C.C."/>
            <person name="Tnah L.H."/>
            <person name="Lee C.T."/>
            <person name="Nishiyama T."/>
            <person name="Sese J."/>
            <person name="O'Brien M.J."/>
            <person name="Copetti D."/>
            <person name="Mohd Noor M.I."/>
            <person name="Ong R.C."/>
            <person name="Putra M."/>
            <person name="Sireger I.Z."/>
            <person name="Indrioko S."/>
            <person name="Kosugi Y."/>
            <person name="Izuno A."/>
            <person name="Isagi Y."/>
            <person name="Lee S.L."/>
            <person name="Shimizu K.K."/>
        </authorList>
    </citation>
    <scope>NUCLEOTIDE SEQUENCE [LARGE SCALE GENOMIC DNA]</scope>
    <source>
        <strain evidence="3">214</strain>
    </source>
</reference>
<proteinExistence type="predicted"/>
<comment type="caution">
    <text evidence="3">The sequence shown here is derived from an EMBL/GenBank/DDBJ whole genome shotgun (WGS) entry which is preliminary data.</text>
</comment>
<keyword evidence="1" id="KW-1133">Transmembrane helix</keyword>
<evidence type="ECO:0000256" key="2">
    <source>
        <dbReference type="SAM" id="SignalP"/>
    </source>
</evidence>
<feature type="chain" id="PRO_5043641155" evidence="2">
    <location>
        <begin position="29"/>
        <end position="102"/>
    </location>
</feature>
<keyword evidence="4" id="KW-1185">Reference proteome</keyword>
<sequence>MTQMQRFTLPHFHLTCLALFLLLGTSWADVGLLDPAKLKMFVDDLPDMPRIPAFDLVNGYPKSKSLKIGMFDKRWVRFSYMTFYFNCFLSCWRLSYLFHGFY</sequence>
<name>A0AAV5HTZ8_9ROSI</name>
<gene>
    <name evidence="3" type="ORF">SLEP1_g4226</name>
</gene>
<feature type="transmembrane region" description="Helical" evidence="1">
    <location>
        <begin position="78"/>
        <end position="98"/>
    </location>
</feature>
<dbReference type="AlphaFoldDB" id="A0AAV5HTZ8"/>
<dbReference type="Proteomes" id="UP001054252">
    <property type="component" value="Unassembled WGS sequence"/>
</dbReference>
<feature type="signal peptide" evidence="2">
    <location>
        <begin position="1"/>
        <end position="28"/>
    </location>
</feature>
<keyword evidence="1" id="KW-0472">Membrane</keyword>
<organism evidence="3 4">
    <name type="scientific">Rubroshorea leprosula</name>
    <dbReference type="NCBI Taxonomy" id="152421"/>
    <lineage>
        <taxon>Eukaryota</taxon>
        <taxon>Viridiplantae</taxon>
        <taxon>Streptophyta</taxon>
        <taxon>Embryophyta</taxon>
        <taxon>Tracheophyta</taxon>
        <taxon>Spermatophyta</taxon>
        <taxon>Magnoliopsida</taxon>
        <taxon>eudicotyledons</taxon>
        <taxon>Gunneridae</taxon>
        <taxon>Pentapetalae</taxon>
        <taxon>rosids</taxon>
        <taxon>malvids</taxon>
        <taxon>Malvales</taxon>
        <taxon>Dipterocarpaceae</taxon>
        <taxon>Rubroshorea</taxon>
    </lineage>
</organism>
<evidence type="ECO:0000313" key="3">
    <source>
        <dbReference type="EMBL" id="GKU90200.1"/>
    </source>
</evidence>
<keyword evidence="2" id="KW-0732">Signal</keyword>
<dbReference type="EMBL" id="BPVZ01000004">
    <property type="protein sequence ID" value="GKU90200.1"/>
    <property type="molecule type" value="Genomic_DNA"/>
</dbReference>